<reference evidence="1" key="1">
    <citation type="submission" date="2022-06" db="EMBL/GenBank/DDBJ databases">
        <title>Phylogenomic reconstructions and comparative analyses of Kickxellomycotina fungi.</title>
        <authorList>
            <person name="Reynolds N.K."/>
            <person name="Stajich J.E."/>
            <person name="Barry K."/>
            <person name="Grigoriev I.V."/>
            <person name="Crous P."/>
            <person name="Smith M.E."/>
        </authorList>
    </citation>
    <scope>NUCLEOTIDE SEQUENCE</scope>
    <source>
        <strain evidence="1">RSA 2271</strain>
    </source>
</reference>
<keyword evidence="2" id="KW-1185">Reference proteome</keyword>
<gene>
    <name evidence="1" type="ORF">EV182_006979</name>
</gene>
<dbReference type="EMBL" id="JAMZIH010003071">
    <property type="protein sequence ID" value="KAJ1677051.1"/>
    <property type="molecule type" value="Genomic_DNA"/>
</dbReference>
<dbReference type="Proteomes" id="UP001145114">
    <property type="component" value="Unassembled WGS sequence"/>
</dbReference>
<organism evidence="1 2">
    <name type="scientific">Spiromyces aspiralis</name>
    <dbReference type="NCBI Taxonomy" id="68401"/>
    <lineage>
        <taxon>Eukaryota</taxon>
        <taxon>Fungi</taxon>
        <taxon>Fungi incertae sedis</taxon>
        <taxon>Zoopagomycota</taxon>
        <taxon>Kickxellomycotina</taxon>
        <taxon>Kickxellomycetes</taxon>
        <taxon>Kickxellales</taxon>
        <taxon>Kickxellaceae</taxon>
        <taxon>Spiromyces</taxon>
    </lineage>
</organism>
<accession>A0ACC1HNY1</accession>
<name>A0ACC1HNY1_9FUNG</name>
<proteinExistence type="predicted"/>
<sequence>MKPVEEIVPLFTSLGFTEKEAVESSKNKKLVQDVVTVDEVVKGITLNNTQRGLLKKLLASMTAPARPAISYLVKAVVDERIERDIQVKRKHLHLAPLQKYLALAAIKFCEASPSSIDDQEFDKASGV</sequence>
<evidence type="ECO:0000313" key="1">
    <source>
        <dbReference type="EMBL" id="KAJ1677051.1"/>
    </source>
</evidence>
<comment type="caution">
    <text evidence="1">The sequence shown here is derived from an EMBL/GenBank/DDBJ whole genome shotgun (WGS) entry which is preliminary data.</text>
</comment>
<protein>
    <submittedName>
        <fullName evidence="1">Uncharacterized protein</fullName>
    </submittedName>
</protein>
<evidence type="ECO:0000313" key="2">
    <source>
        <dbReference type="Proteomes" id="UP001145114"/>
    </source>
</evidence>
<feature type="non-terminal residue" evidence="1">
    <location>
        <position position="127"/>
    </location>
</feature>